<keyword evidence="2" id="KW-1185">Reference proteome</keyword>
<dbReference type="Proteomes" id="UP000317036">
    <property type="component" value="Unassembled WGS sequence"/>
</dbReference>
<dbReference type="RefSeq" id="WP_144852851.1">
    <property type="nucleotide sequence ID" value="NZ_VNJI01000046.1"/>
</dbReference>
<sequence length="109" mass="12029">MAKKLSILLILVFACFQIFLSKISAKTTYQPHGSSGGPYGRSRFSGSGYTGNGYYPSLNSVRSYEIYDPTISSTHILSSTDDKAQQKWEWLGLFGLLGCLGSLHRLKGR</sequence>
<comment type="caution">
    <text evidence="1">The sequence shown here is derived from an EMBL/GenBank/DDBJ whole genome shotgun (WGS) entry which is preliminary data.</text>
</comment>
<protein>
    <submittedName>
        <fullName evidence="1">Uncharacterized protein</fullName>
    </submittedName>
</protein>
<name>A0A559K459_9BACL</name>
<dbReference type="AlphaFoldDB" id="A0A559K459"/>
<accession>A0A559K459</accession>
<organism evidence="1 2">
    <name type="scientific">Paenibacillus cremeus</name>
    <dbReference type="NCBI Taxonomy" id="2163881"/>
    <lineage>
        <taxon>Bacteria</taxon>
        <taxon>Bacillati</taxon>
        <taxon>Bacillota</taxon>
        <taxon>Bacilli</taxon>
        <taxon>Bacillales</taxon>
        <taxon>Paenibacillaceae</taxon>
        <taxon>Paenibacillus</taxon>
    </lineage>
</organism>
<proteinExistence type="predicted"/>
<evidence type="ECO:0000313" key="1">
    <source>
        <dbReference type="EMBL" id="TVY06896.1"/>
    </source>
</evidence>
<dbReference type="EMBL" id="VNJI01000046">
    <property type="protein sequence ID" value="TVY06896.1"/>
    <property type="molecule type" value="Genomic_DNA"/>
</dbReference>
<evidence type="ECO:0000313" key="2">
    <source>
        <dbReference type="Proteomes" id="UP000317036"/>
    </source>
</evidence>
<dbReference type="PROSITE" id="PS51257">
    <property type="entry name" value="PROKAR_LIPOPROTEIN"/>
    <property type="match status" value="1"/>
</dbReference>
<gene>
    <name evidence="1" type="ORF">FPZ49_26630</name>
</gene>
<reference evidence="1 2" key="1">
    <citation type="submission" date="2019-07" db="EMBL/GenBank/DDBJ databases">
        <authorList>
            <person name="Kim J."/>
        </authorList>
    </citation>
    <scope>NUCLEOTIDE SEQUENCE [LARGE SCALE GENOMIC DNA]</scope>
    <source>
        <strain evidence="1 2">JC52</strain>
    </source>
</reference>